<dbReference type="Proteomes" id="UP000708208">
    <property type="component" value="Unassembled WGS sequence"/>
</dbReference>
<evidence type="ECO:0000259" key="2">
    <source>
        <dbReference type="Pfam" id="PF00151"/>
    </source>
</evidence>
<dbReference type="OrthoDB" id="199913at2759"/>
<evidence type="ECO:0000313" key="3">
    <source>
        <dbReference type="EMBL" id="CAG7719457.1"/>
    </source>
</evidence>
<comment type="caution">
    <text evidence="3">The sequence shown here is derived from an EMBL/GenBank/DDBJ whole genome shotgun (WGS) entry which is preliminary data.</text>
</comment>
<gene>
    <name evidence="3" type="ORF">AFUS01_LOCUS8781</name>
</gene>
<accession>A0A8J2JJE7</accession>
<protein>
    <recommendedName>
        <fullName evidence="2">Lipase domain-containing protein</fullName>
    </recommendedName>
</protein>
<dbReference type="InterPro" id="IPR000734">
    <property type="entry name" value="TAG_lipase"/>
</dbReference>
<dbReference type="PANTHER" id="PTHR11610">
    <property type="entry name" value="LIPASE"/>
    <property type="match status" value="1"/>
</dbReference>
<dbReference type="AlphaFoldDB" id="A0A8J2JJE7"/>
<evidence type="ECO:0000256" key="1">
    <source>
        <dbReference type="RuleBase" id="RU004262"/>
    </source>
</evidence>
<reference evidence="3" key="1">
    <citation type="submission" date="2021-06" db="EMBL/GenBank/DDBJ databases">
        <authorList>
            <person name="Hodson N. C."/>
            <person name="Mongue J. A."/>
            <person name="Jaron S. K."/>
        </authorList>
    </citation>
    <scope>NUCLEOTIDE SEQUENCE</scope>
</reference>
<proteinExistence type="inferred from homology"/>
<dbReference type="Pfam" id="PF00151">
    <property type="entry name" value="Lipase"/>
    <property type="match status" value="1"/>
</dbReference>
<dbReference type="EMBL" id="CAJVCH010061526">
    <property type="protein sequence ID" value="CAG7719457.1"/>
    <property type="molecule type" value="Genomic_DNA"/>
</dbReference>
<name>A0A8J2JJE7_9HEXA</name>
<dbReference type="GO" id="GO:0005615">
    <property type="term" value="C:extracellular space"/>
    <property type="evidence" value="ECO:0007669"/>
    <property type="project" value="TreeGrafter"/>
</dbReference>
<comment type="similarity">
    <text evidence="1">Belongs to the AB hydrolase superfamily. Lipase family.</text>
</comment>
<keyword evidence="4" id="KW-1185">Reference proteome</keyword>
<evidence type="ECO:0000313" key="4">
    <source>
        <dbReference type="Proteomes" id="UP000708208"/>
    </source>
</evidence>
<dbReference type="GO" id="GO:0016042">
    <property type="term" value="P:lipid catabolic process"/>
    <property type="evidence" value="ECO:0007669"/>
    <property type="project" value="TreeGrafter"/>
</dbReference>
<feature type="domain" description="Lipase" evidence="2">
    <location>
        <begin position="4"/>
        <end position="198"/>
    </location>
</feature>
<dbReference type="InterPro" id="IPR013818">
    <property type="entry name" value="Lipase"/>
</dbReference>
<dbReference type="GO" id="GO:0016298">
    <property type="term" value="F:lipase activity"/>
    <property type="evidence" value="ECO:0007669"/>
    <property type="project" value="InterPro"/>
</dbReference>
<organism evidence="3 4">
    <name type="scientific">Allacma fusca</name>
    <dbReference type="NCBI Taxonomy" id="39272"/>
    <lineage>
        <taxon>Eukaryota</taxon>
        <taxon>Metazoa</taxon>
        <taxon>Ecdysozoa</taxon>
        <taxon>Arthropoda</taxon>
        <taxon>Hexapoda</taxon>
        <taxon>Collembola</taxon>
        <taxon>Symphypleona</taxon>
        <taxon>Sminthuridae</taxon>
        <taxon>Allacma</taxon>
    </lineage>
</organism>
<sequence>MLMIEDAKGLNVSKIHFVGHSLGAHLGGAVGSWLITHSHEKLARISGLDPAQPYFQNYPPDARLDREDAELVDVIHTDAKPLLHGGSITGLGTIEPSGHVDFYPNNGKDQPGCKDGVYQSILQEDGSLISGLKRFIGCDHIRAYEYFTESIRSPCSFMSFACSSYDDFISSSCNLSCSSNNDSCNFMGFHSKKPEGSEHPIQTWHDGLNNTKTADGSVLYYSVTGPRIPYCREHYLITLKLAGIPSMRTSYNFHIVIFGNKRLVRILRLGERNFRGGLTYKFVIGGPPLDFEFDKAILKPASTNPIWWFVSRMAQTTPDIMFSSVSITSLERSAETILCPEGMPFLNLSDRNPHVLLTSGACNIPTTLPFNPTYPSAAENNLPYITPSHLL</sequence>